<name>A0ABW5WHP1_9PSEU</name>
<organism evidence="2 3">
    <name type="scientific">Prauserella oleivorans</name>
    <dbReference type="NCBI Taxonomy" id="1478153"/>
    <lineage>
        <taxon>Bacteria</taxon>
        <taxon>Bacillati</taxon>
        <taxon>Actinomycetota</taxon>
        <taxon>Actinomycetes</taxon>
        <taxon>Pseudonocardiales</taxon>
        <taxon>Pseudonocardiaceae</taxon>
        <taxon>Prauserella</taxon>
    </lineage>
</organism>
<evidence type="ECO:0000313" key="3">
    <source>
        <dbReference type="Proteomes" id="UP001597478"/>
    </source>
</evidence>
<dbReference type="EMBL" id="JBHUOF010000048">
    <property type="protein sequence ID" value="MFD2802595.1"/>
    <property type="molecule type" value="Genomic_DNA"/>
</dbReference>
<gene>
    <name evidence="2" type="ORF">ACFS2C_24715</name>
</gene>
<keyword evidence="1" id="KW-1133">Transmembrane helix</keyword>
<keyword evidence="1" id="KW-0472">Membrane</keyword>
<keyword evidence="3" id="KW-1185">Reference proteome</keyword>
<proteinExistence type="predicted"/>
<dbReference type="Proteomes" id="UP001597478">
    <property type="component" value="Unassembled WGS sequence"/>
</dbReference>
<protein>
    <submittedName>
        <fullName evidence="2">Uncharacterized protein</fullName>
    </submittedName>
</protein>
<evidence type="ECO:0000313" key="2">
    <source>
        <dbReference type="EMBL" id="MFD2802595.1"/>
    </source>
</evidence>
<evidence type="ECO:0000256" key="1">
    <source>
        <dbReference type="SAM" id="Phobius"/>
    </source>
</evidence>
<feature type="transmembrane region" description="Helical" evidence="1">
    <location>
        <begin position="6"/>
        <end position="28"/>
    </location>
</feature>
<reference evidence="3" key="1">
    <citation type="journal article" date="2019" name="Int. J. Syst. Evol. Microbiol.">
        <title>The Global Catalogue of Microorganisms (GCM) 10K type strain sequencing project: providing services to taxonomists for standard genome sequencing and annotation.</title>
        <authorList>
            <consortium name="The Broad Institute Genomics Platform"/>
            <consortium name="The Broad Institute Genome Sequencing Center for Infectious Disease"/>
            <person name="Wu L."/>
            <person name="Ma J."/>
        </authorList>
    </citation>
    <scope>NUCLEOTIDE SEQUENCE [LARGE SCALE GENOMIC DNA]</scope>
    <source>
        <strain evidence="3">IBRC-M 10906</strain>
    </source>
</reference>
<accession>A0ABW5WHP1</accession>
<comment type="caution">
    <text evidence="2">The sequence shown here is derived from an EMBL/GenBank/DDBJ whole genome shotgun (WGS) entry which is preliminary data.</text>
</comment>
<sequence length="103" mass="11566">MDIALYIVGGLVALLVVAVLVVAGIGVIGQLRTQMEQRYEQVRQKLRESETSSGATSILSGHLIGVDDDKVRELAREIGYEWTGYSGRNDRRLNFQRRLSKFQ</sequence>
<dbReference type="RefSeq" id="WP_377394101.1">
    <property type="nucleotide sequence ID" value="NZ_JBHSAN010000052.1"/>
</dbReference>
<keyword evidence="1" id="KW-0812">Transmembrane</keyword>